<protein>
    <recommendedName>
        <fullName evidence="2">ABC transporter substrate-binding protein</fullName>
    </recommendedName>
</protein>
<dbReference type="PANTHER" id="PTHR42779">
    <property type="entry name" value="PROTEIN YNJB"/>
    <property type="match status" value="1"/>
</dbReference>
<dbReference type="Pfam" id="PF13416">
    <property type="entry name" value="SBP_bac_8"/>
    <property type="match status" value="1"/>
</dbReference>
<gene>
    <name evidence="1" type="ORF">LCGC14_0139090</name>
</gene>
<dbReference type="PIRSF" id="PIRSF029172">
    <property type="entry name" value="UCP029172_ABC_sbc_YnjB"/>
    <property type="match status" value="1"/>
</dbReference>
<dbReference type="Gene3D" id="3.40.190.10">
    <property type="entry name" value="Periplasmic binding protein-like II"/>
    <property type="match status" value="2"/>
</dbReference>
<proteinExistence type="predicted"/>
<evidence type="ECO:0000313" key="1">
    <source>
        <dbReference type="EMBL" id="KKN99116.1"/>
    </source>
</evidence>
<organism evidence="1">
    <name type="scientific">marine sediment metagenome</name>
    <dbReference type="NCBI Taxonomy" id="412755"/>
    <lineage>
        <taxon>unclassified sequences</taxon>
        <taxon>metagenomes</taxon>
        <taxon>ecological metagenomes</taxon>
    </lineage>
</organism>
<dbReference type="SUPFAM" id="SSF53850">
    <property type="entry name" value="Periplasmic binding protein-like II"/>
    <property type="match status" value="1"/>
</dbReference>
<reference evidence="1" key="1">
    <citation type="journal article" date="2015" name="Nature">
        <title>Complex archaea that bridge the gap between prokaryotes and eukaryotes.</title>
        <authorList>
            <person name="Spang A."/>
            <person name="Saw J.H."/>
            <person name="Jorgensen S.L."/>
            <person name="Zaremba-Niedzwiedzka K."/>
            <person name="Martijn J."/>
            <person name="Lind A.E."/>
            <person name="van Eijk R."/>
            <person name="Schleper C."/>
            <person name="Guy L."/>
            <person name="Ettema T.J."/>
        </authorList>
    </citation>
    <scope>NUCLEOTIDE SEQUENCE</scope>
</reference>
<accession>A0A0F9XIQ3</accession>
<evidence type="ECO:0008006" key="2">
    <source>
        <dbReference type="Google" id="ProtNLM"/>
    </source>
</evidence>
<comment type="caution">
    <text evidence="1">The sequence shown here is derived from an EMBL/GenBank/DDBJ whole genome shotgun (WGS) entry which is preliminary data.</text>
</comment>
<dbReference type="InterPro" id="IPR027020">
    <property type="entry name" value="YnjB"/>
</dbReference>
<dbReference type="InterPro" id="IPR006059">
    <property type="entry name" value="SBP"/>
</dbReference>
<dbReference type="EMBL" id="LAZR01000048">
    <property type="protein sequence ID" value="KKN99116.1"/>
    <property type="molecule type" value="Genomic_DNA"/>
</dbReference>
<sequence length="407" mass="45310">MARWLRGYLAALVISLGPGLPLLVLAEPDPADWDSVLKQATGQTVYLNAWGGEPRTNEFFAWTASQVDERFGITLQHVKLSDTAEAVSRVLAEKQAGNVNNGAIDLLWLNGENFASMQHNALLYGPWAEQLPNFRWVDADNNADMRKDFTIPVNGFESPWLRAQLVFFHDTYLIAQAPRTMSELLAWAQRHPGEFTYPRPPDFLATTFMKQALLELVPEPEKLYQPVTNSDFDAVTEPLWAYLDALHPVLLRQGRSFPASGAEMRRLMADGETALAFAFSPSEAAIAVDRGELPDSVRAYTMNGGTLANVSFLAIPFNATHKAGAMVVADFLLSPEAQLRAQDPDYLGSTSVLSVTALPAQWRERMQLIRRHPAAPSEEDLARRLAEPHPSWVVALEDAWLQRYGVR</sequence>
<dbReference type="PANTHER" id="PTHR42779:SF1">
    <property type="entry name" value="PROTEIN YNJB"/>
    <property type="match status" value="1"/>
</dbReference>
<name>A0A0F9XIQ3_9ZZZZ</name>
<dbReference type="AlphaFoldDB" id="A0A0F9XIQ3"/>
<dbReference type="NCBIfam" id="NF008633">
    <property type="entry name" value="PRK11622.1"/>
    <property type="match status" value="1"/>
</dbReference>